<dbReference type="InterPro" id="IPR006464">
    <property type="entry name" value="AcTrfase_RimI/Ard1"/>
</dbReference>
<organism evidence="6 7">
    <name type="scientific">Cysteiniphilum litorale</name>
    <dbReference type="NCBI Taxonomy" id="2056700"/>
    <lineage>
        <taxon>Bacteria</taxon>
        <taxon>Pseudomonadati</taxon>
        <taxon>Pseudomonadota</taxon>
        <taxon>Gammaproteobacteria</taxon>
        <taxon>Thiotrichales</taxon>
        <taxon>Fastidiosibacteraceae</taxon>
        <taxon>Cysteiniphilum</taxon>
    </lineage>
</organism>
<dbReference type="Gene3D" id="3.40.630.30">
    <property type="match status" value="1"/>
</dbReference>
<evidence type="ECO:0000313" key="6">
    <source>
        <dbReference type="EMBL" id="GGG06789.1"/>
    </source>
</evidence>
<dbReference type="GO" id="GO:0008080">
    <property type="term" value="F:N-acetyltransferase activity"/>
    <property type="evidence" value="ECO:0007669"/>
    <property type="project" value="InterPro"/>
</dbReference>
<dbReference type="PANTHER" id="PTHR43420:SF44">
    <property type="entry name" value="ACETYLTRANSFERASE YPEA"/>
    <property type="match status" value="1"/>
</dbReference>
<dbReference type="RefSeq" id="WP_117003869.1">
    <property type="nucleotide sequence ID" value="NZ_BMJS01000045.1"/>
</dbReference>
<keyword evidence="2" id="KW-0963">Cytoplasm</keyword>
<evidence type="ECO:0000256" key="3">
    <source>
        <dbReference type="ARBA" id="ARBA00022679"/>
    </source>
</evidence>
<evidence type="ECO:0000259" key="5">
    <source>
        <dbReference type="PROSITE" id="PS51186"/>
    </source>
</evidence>
<evidence type="ECO:0000313" key="7">
    <source>
        <dbReference type="Proteomes" id="UP000636949"/>
    </source>
</evidence>
<evidence type="ECO:0000256" key="1">
    <source>
        <dbReference type="ARBA" id="ARBA00005395"/>
    </source>
</evidence>
<evidence type="ECO:0000256" key="4">
    <source>
        <dbReference type="ARBA" id="ARBA00023315"/>
    </source>
</evidence>
<reference evidence="6" key="1">
    <citation type="journal article" date="2014" name="Int. J. Syst. Evol. Microbiol.">
        <title>Complete genome sequence of Corynebacterium casei LMG S-19264T (=DSM 44701T), isolated from a smear-ripened cheese.</title>
        <authorList>
            <consortium name="US DOE Joint Genome Institute (JGI-PGF)"/>
            <person name="Walter F."/>
            <person name="Albersmeier A."/>
            <person name="Kalinowski J."/>
            <person name="Ruckert C."/>
        </authorList>
    </citation>
    <scope>NUCLEOTIDE SEQUENCE</scope>
    <source>
        <strain evidence="6">CGMCC 1.15758</strain>
    </source>
</reference>
<dbReference type="InterPro" id="IPR016181">
    <property type="entry name" value="Acyl_CoA_acyltransferase"/>
</dbReference>
<gene>
    <name evidence="6" type="primary">rimI</name>
    <name evidence="6" type="ORF">GCM10010995_25410</name>
</gene>
<dbReference type="EMBL" id="BMJS01000045">
    <property type="protein sequence ID" value="GGG06789.1"/>
    <property type="molecule type" value="Genomic_DNA"/>
</dbReference>
<dbReference type="PANTHER" id="PTHR43420">
    <property type="entry name" value="ACETYLTRANSFERASE"/>
    <property type="match status" value="1"/>
</dbReference>
<dbReference type="InterPro" id="IPR050680">
    <property type="entry name" value="YpeA/RimI_acetyltransf"/>
</dbReference>
<evidence type="ECO:0000256" key="2">
    <source>
        <dbReference type="ARBA" id="ARBA00022490"/>
    </source>
</evidence>
<name>A0A8J3EA63_9GAMM</name>
<dbReference type="Proteomes" id="UP000636949">
    <property type="component" value="Unassembled WGS sequence"/>
</dbReference>
<keyword evidence="4" id="KW-0012">Acyltransferase</keyword>
<dbReference type="Pfam" id="PF00583">
    <property type="entry name" value="Acetyltransf_1"/>
    <property type="match status" value="1"/>
</dbReference>
<keyword evidence="3" id="KW-0808">Transferase</keyword>
<dbReference type="CDD" id="cd04301">
    <property type="entry name" value="NAT_SF"/>
    <property type="match status" value="1"/>
</dbReference>
<dbReference type="OrthoDB" id="9796919at2"/>
<protein>
    <submittedName>
        <fullName evidence="6">Ribosomal-protein-alanine acetyltransferase</fullName>
    </submittedName>
</protein>
<feature type="domain" description="N-acetyltransferase" evidence="5">
    <location>
        <begin position="3"/>
        <end position="150"/>
    </location>
</feature>
<accession>A0A8J3EA63</accession>
<comment type="similarity">
    <text evidence="1">Belongs to the acetyltransferase family. RimI subfamily.</text>
</comment>
<dbReference type="AlphaFoldDB" id="A0A8J3EA63"/>
<proteinExistence type="inferred from homology"/>
<comment type="caution">
    <text evidence="6">The sequence shown here is derived from an EMBL/GenBank/DDBJ whole genome shotgun (WGS) entry which is preliminary data.</text>
</comment>
<dbReference type="InterPro" id="IPR000182">
    <property type="entry name" value="GNAT_dom"/>
</dbReference>
<dbReference type="PROSITE" id="PS51186">
    <property type="entry name" value="GNAT"/>
    <property type="match status" value="1"/>
</dbReference>
<sequence>MQYQILPLGENHLPQMMDIEREVFEYPWSASQMKDSILSAHTETWGLFDLNHQLIAFAVISVIFDEAEILNFSVAKSYQHQGFGQKLLAYLMNHLSYKQIEKLFLEVRITNIPAISIYRKYGFEEISIRKNYYRVGDKHEDALVLQATLQIQHSTHYF</sequence>
<dbReference type="NCBIfam" id="TIGR01575">
    <property type="entry name" value="rimI"/>
    <property type="match status" value="1"/>
</dbReference>
<reference evidence="6" key="2">
    <citation type="submission" date="2020-09" db="EMBL/GenBank/DDBJ databases">
        <authorList>
            <person name="Sun Q."/>
            <person name="Zhou Y."/>
        </authorList>
    </citation>
    <scope>NUCLEOTIDE SEQUENCE</scope>
    <source>
        <strain evidence="6">CGMCC 1.15758</strain>
    </source>
</reference>
<dbReference type="SUPFAM" id="SSF55729">
    <property type="entry name" value="Acyl-CoA N-acyltransferases (Nat)"/>
    <property type="match status" value="1"/>
</dbReference>
<keyword evidence="7" id="KW-1185">Reference proteome</keyword>